<dbReference type="AlphaFoldDB" id="A0A1V3KMM8"/>
<comment type="similarity">
    <text evidence="1">Belongs to the type-I restriction system S methylase family.</text>
</comment>
<dbReference type="Pfam" id="PF01420">
    <property type="entry name" value="Methylase_S"/>
    <property type="match status" value="1"/>
</dbReference>
<dbReference type="Proteomes" id="UP000189114">
    <property type="component" value="Unassembled WGS sequence"/>
</dbReference>
<dbReference type="SUPFAM" id="SSF116734">
    <property type="entry name" value="DNA methylase specificity domain"/>
    <property type="match status" value="1"/>
</dbReference>
<dbReference type="Gene3D" id="1.10.287.1120">
    <property type="entry name" value="Bipartite methylase S protein"/>
    <property type="match status" value="1"/>
</dbReference>
<dbReference type="Gene3D" id="3.90.220.20">
    <property type="entry name" value="DNA methylase specificity domains"/>
    <property type="match status" value="1"/>
</dbReference>
<feature type="coiled-coil region" evidence="4">
    <location>
        <begin position="158"/>
        <end position="185"/>
    </location>
</feature>
<evidence type="ECO:0000256" key="1">
    <source>
        <dbReference type="ARBA" id="ARBA00010923"/>
    </source>
</evidence>
<sequence>MPTLRDNGIQWQGDIPEHWEVKRLRFLCNIQTGNMDTQDNDPDGIYPFYVRSPTVERSNNYTFENNEAVLMAGDGVGSGKVFHYVQGKYGCHQRVYSLNNFNGIAGKFLFYYLREFFSRKIEEGGAKSTVDSVRLPMLKDFPVATPPETEQTTIATFLDKETAKIDLLQAKIAESIARLKEYRAALITQTVTGKIKV</sequence>
<name>A0A1V3KMM8_9PAST</name>
<dbReference type="PANTHER" id="PTHR43140">
    <property type="entry name" value="TYPE-1 RESTRICTION ENZYME ECOKI SPECIFICITY PROTEIN"/>
    <property type="match status" value="1"/>
</dbReference>
<evidence type="ECO:0000256" key="2">
    <source>
        <dbReference type="ARBA" id="ARBA00022747"/>
    </source>
</evidence>
<dbReference type="InterPro" id="IPR051212">
    <property type="entry name" value="Type-I_RE_S_subunit"/>
</dbReference>
<dbReference type="PANTHER" id="PTHR43140:SF1">
    <property type="entry name" value="TYPE I RESTRICTION ENZYME ECOKI SPECIFICITY SUBUNIT"/>
    <property type="match status" value="1"/>
</dbReference>
<comment type="caution">
    <text evidence="6">The sequence shown here is derived from an EMBL/GenBank/DDBJ whole genome shotgun (WGS) entry which is preliminary data.</text>
</comment>
<evidence type="ECO:0000256" key="3">
    <source>
        <dbReference type="ARBA" id="ARBA00023125"/>
    </source>
</evidence>
<keyword evidence="3" id="KW-0238">DNA-binding</keyword>
<feature type="domain" description="Type I restriction modification DNA specificity" evidence="5">
    <location>
        <begin position="16"/>
        <end position="174"/>
    </location>
</feature>
<evidence type="ECO:0000256" key="4">
    <source>
        <dbReference type="SAM" id="Coils"/>
    </source>
</evidence>
<evidence type="ECO:0000259" key="5">
    <source>
        <dbReference type="Pfam" id="PF01420"/>
    </source>
</evidence>
<proteinExistence type="inferred from homology"/>
<evidence type="ECO:0000313" key="7">
    <source>
        <dbReference type="Proteomes" id="UP000189114"/>
    </source>
</evidence>
<dbReference type="GO" id="GO:0009307">
    <property type="term" value="P:DNA restriction-modification system"/>
    <property type="evidence" value="ECO:0007669"/>
    <property type="project" value="UniProtKB-KW"/>
</dbReference>
<evidence type="ECO:0000313" key="6">
    <source>
        <dbReference type="EMBL" id="OOF78904.1"/>
    </source>
</evidence>
<dbReference type="RefSeq" id="WP_077586492.1">
    <property type="nucleotide sequence ID" value="NZ_MLAE01000017.1"/>
</dbReference>
<keyword evidence="4" id="KW-0175">Coiled coil</keyword>
<dbReference type="EMBL" id="MLAE01000017">
    <property type="protein sequence ID" value="OOF78904.1"/>
    <property type="molecule type" value="Genomic_DNA"/>
</dbReference>
<keyword evidence="2" id="KW-0680">Restriction system</keyword>
<gene>
    <name evidence="6" type="ORF">BKG96_04245</name>
</gene>
<reference evidence="7" key="1">
    <citation type="submission" date="2016-10" db="EMBL/GenBank/DDBJ databases">
        <title>Rodentibacter gen. nov. and new species.</title>
        <authorList>
            <person name="Christensen H."/>
        </authorList>
    </citation>
    <scope>NUCLEOTIDE SEQUENCE [LARGE SCALE GENOMIC DNA]</scope>
    <source>
        <strain evidence="7">Ppn152</strain>
    </source>
</reference>
<dbReference type="GO" id="GO:0003677">
    <property type="term" value="F:DNA binding"/>
    <property type="evidence" value="ECO:0007669"/>
    <property type="project" value="UniProtKB-KW"/>
</dbReference>
<dbReference type="InterPro" id="IPR000055">
    <property type="entry name" value="Restrct_endonuc_typeI_TRD"/>
</dbReference>
<organism evidence="6 7">
    <name type="scientific">Rodentibacter caecimuris</name>
    <dbReference type="NCBI Taxonomy" id="1796644"/>
    <lineage>
        <taxon>Bacteria</taxon>
        <taxon>Pseudomonadati</taxon>
        <taxon>Pseudomonadota</taxon>
        <taxon>Gammaproteobacteria</taxon>
        <taxon>Pasteurellales</taxon>
        <taxon>Pasteurellaceae</taxon>
        <taxon>Rodentibacter</taxon>
    </lineage>
</organism>
<dbReference type="InterPro" id="IPR044946">
    <property type="entry name" value="Restrct_endonuc_typeI_TRD_sf"/>
</dbReference>
<protein>
    <recommendedName>
        <fullName evidence="5">Type I restriction modification DNA specificity domain-containing protein</fullName>
    </recommendedName>
</protein>
<accession>A0A1V3KMM8</accession>